<evidence type="ECO:0000313" key="2">
    <source>
        <dbReference type="EMBL" id="GMH03625.1"/>
    </source>
</evidence>
<organism evidence="2 3">
    <name type="scientific">Nepenthes gracilis</name>
    <name type="common">Slender pitcher plant</name>
    <dbReference type="NCBI Taxonomy" id="150966"/>
    <lineage>
        <taxon>Eukaryota</taxon>
        <taxon>Viridiplantae</taxon>
        <taxon>Streptophyta</taxon>
        <taxon>Embryophyta</taxon>
        <taxon>Tracheophyta</taxon>
        <taxon>Spermatophyta</taxon>
        <taxon>Magnoliopsida</taxon>
        <taxon>eudicotyledons</taxon>
        <taxon>Gunneridae</taxon>
        <taxon>Pentapetalae</taxon>
        <taxon>Caryophyllales</taxon>
        <taxon>Nepenthaceae</taxon>
        <taxon>Nepenthes</taxon>
    </lineage>
</organism>
<dbReference type="CDD" id="cd14279">
    <property type="entry name" value="CUE"/>
    <property type="match status" value="1"/>
</dbReference>
<feature type="domain" description="CUE" evidence="1">
    <location>
        <begin position="45"/>
        <end position="90"/>
    </location>
</feature>
<accession>A0AAD3S382</accession>
<dbReference type="InterPro" id="IPR009060">
    <property type="entry name" value="UBA-like_sf"/>
</dbReference>
<evidence type="ECO:0000313" key="3">
    <source>
        <dbReference type="Proteomes" id="UP001279734"/>
    </source>
</evidence>
<comment type="caution">
    <text evidence="2">The sequence shown here is derived from an EMBL/GenBank/DDBJ whole genome shotgun (WGS) entry which is preliminary data.</text>
</comment>
<dbReference type="PROSITE" id="PS51140">
    <property type="entry name" value="CUE"/>
    <property type="match status" value="1"/>
</dbReference>
<gene>
    <name evidence="2" type="ORF">Nepgr_005464</name>
</gene>
<dbReference type="AlphaFoldDB" id="A0AAD3S382"/>
<dbReference type="PANTHER" id="PTHR31245:SF20">
    <property type="entry name" value="F18B13.13 PROTEIN"/>
    <property type="match status" value="1"/>
</dbReference>
<sequence length="229" mass="26104">MPAIVCGKRSFFEDLPSASTPVSTKVRCSSSTSPVRCSQFSPSPLRSSLVDRLTQVFPRMDQQLLEKVLEECGDEIDATIKRLRELCLESSEATSVPVKELKTKVEQVWILMELLVLLMILQLRTLCQLIVLEKSIAACAHAEVAGNLKKENMMLKQQDTILAHGVLNKHECQKEYDAMYWELQHLKQLVSHYQEQLRRLEVSNYTLRMHLKQAQESSSMPGCCHPDVF</sequence>
<dbReference type="GO" id="GO:0043130">
    <property type="term" value="F:ubiquitin binding"/>
    <property type="evidence" value="ECO:0007669"/>
    <property type="project" value="InterPro"/>
</dbReference>
<name>A0AAD3S382_NEPGR</name>
<proteinExistence type="predicted"/>
<evidence type="ECO:0000259" key="1">
    <source>
        <dbReference type="PROSITE" id="PS51140"/>
    </source>
</evidence>
<keyword evidence="3" id="KW-1185">Reference proteome</keyword>
<dbReference type="Proteomes" id="UP001279734">
    <property type="component" value="Unassembled WGS sequence"/>
</dbReference>
<dbReference type="PANTHER" id="PTHR31245">
    <property type="entry name" value="UBIQUITIN SYSTEM COMPONENT CUE PROTEIN"/>
    <property type="match status" value="1"/>
</dbReference>
<dbReference type="InterPro" id="IPR003892">
    <property type="entry name" value="CUE"/>
</dbReference>
<reference evidence="2" key="1">
    <citation type="submission" date="2023-05" db="EMBL/GenBank/DDBJ databases">
        <title>Nepenthes gracilis genome sequencing.</title>
        <authorList>
            <person name="Fukushima K."/>
        </authorList>
    </citation>
    <scope>NUCLEOTIDE SEQUENCE</scope>
    <source>
        <strain evidence="2">SING2019-196</strain>
    </source>
</reference>
<dbReference type="EMBL" id="BSYO01000004">
    <property type="protein sequence ID" value="GMH03625.1"/>
    <property type="molecule type" value="Genomic_DNA"/>
</dbReference>
<dbReference type="Gene3D" id="1.10.8.10">
    <property type="entry name" value="DNA helicase RuvA subunit, C-terminal domain"/>
    <property type="match status" value="1"/>
</dbReference>
<protein>
    <recommendedName>
        <fullName evidence="1">CUE domain-containing protein</fullName>
    </recommendedName>
</protein>
<dbReference type="SUPFAM" id="SSF46934">
    <property type="entry name" value="UBA-like"/>
    <property type="match status" value="1"/>
</dbReference>